<organism evidence="1 2">
    <name type="scientific">Dreissena polymorpha</name>
    <name type="common">Zebra mussel</name>
    <name type="synonym">Mytilus polymorpha</name>
    <dbReference type="NCBI Taxonomy" id="45954"/>
    <lineage>
        <taxon>Eukaryota</taxon>
        <taxon>Metazoa</taxon>
        <taxon>Spiralia</taxon>
        <taxon>Lophotrochozoa</taxon>
        <taxon>Mollusca</taxon>
        <taxon>Bivalvia</taxon>
        <taxon>Autobranchia</taxon>
        <taxon>Heteroconchia</taxon>
        <taxon>Euheterodonta</taxon>
        <taxon>Imparidentia</taxon>
        <taxon>Neoheterodontei</taxon>
        <taxon>Myida</taxon>
        <taxon>Dreissenoidea</taxon>
        <taxon>Dreissenidae</taxon>
        <taxon>Dreissena</taxon>
    </lineage>
</organism>
<keyword evidence="2" id="KW-1185">Reference proteome</keyword>
<dbReference type="AlphaFoldDB" id="A0A9D4DFS7"/>
<evidence type="ECO:0000313" key="1">
    <source>
        <dbReference type="EMBL" id="KAH3747735.1"/>
    </source>
</evidence>
<proteinExistence type="predicted"/>
<reference evidence="1" key="2">
    <citation type="submission" date="2020-11" db="EMBL/GenBank/DDBJ databases">
        <authorList>
            <person name="McCartney M.A."/>
            <person name="Auch B."/>
            <person name="Kono T."/>
            <person name="Mallez S."/>
            <person name="Becker A."/>
            <person name="Gohl D.M."/>
            <person name="Silverstein K.A.T."/>
            <person name="Koren S."/>
            <person name="Bechman K.B."/>
            <person name="Herman A."/>
            <person name="Abrahante J.E."/>
            <person name="Garbe J."/>
        </authorList>
    </citation>
    <scope>NUCLEOTIDE SEQUENCE</scope>
    <source>
        <strain evidence="1">Duluth1</strain>
        <tissue evidence="1">Whole animal</tissue>
    </source>
</reference>
<gene>
    <name evidence="1" type="ORF">DPMN_182164</name>
</gene>
<name>A0A9D4DFS7_DREPO</name>
<protein>
    <submittedName>
        <fullName evidence="1">Uncharacterized protein</fullName>
    </submittedName>
</protein>
<evidence type="ECO:0000313" key="2">
    <source>
        <dbReference type="Proteomes" id="UP000828390"/>
    </source>
</evidence>
<comment type="caution">
    <text evidence="1">The sequence shown here is derived from an EMBL/GenBank/DDBJ whole genome shotgun (WGS) entry which is preliminary data.</text>
</comment>
<reference evidence="1" key="1">
    <citation type="journal article" date="2019" name="bioRxiv">
        <title>The Genome of the Zebra Mussel, Dreissena polymorpha: A Resource for Invasive Species Research.</title>
        <authorList>
            <person name="McCartney M.A."/>
            <person name="Auch B."/>
            <person name="Kono T."/>
            <person name="Mallez S."/>
            <person name="Zhang Y."/>
            <person name="Obille A."/>
            <person name="Becker A."/>
            <person name="Abrahante J.E."/>
            <person name="Garbe J."/>
            <person name="Badalamenti J.P."/>
            <person name="Herman A."/>
            <person name="Mangelson H."/>
            <person name="Liachko I."/>
            <person name="Sullivan S."/>
            <person name="Sone E.D."/>
            <person name="Koren S."/>
            <person name="Silverstein K.A.T."/>
            <person name="Beckman K.B."/>
            <person name="Gohl D.M."/>
        </authorList>
    </citation>
    <scope>NUCLEOTIDE SEQUENCE</scope>
    <source>
        <strain evidence="1">Duluth1</strain>
        <tissue evidence="1">Whole animal</tissue>
    </source>
</reference>
<dbReference type="Proteomes" id="UP000828390">
    <property type="component" value="Unassembled WGS sequence"/>
</dbReference>
<sequence>MLISYQQLPIYLYSSCTFGFELYNVLGIKQFVFGQYLCACVKHVIADGQDDPGSLAFLGAKNAAVNLQTAVIHMMKHM</sequence>
<dbReference type="EMBL" id="JAIWYP010000010">
    <property type="protein sequence ID" value="KAH3747735.1"/>
    <property type="molecule type" value="Genomic_DNA"/>
</dbReference>
<accession>A0A9D4DFS7</accession>